<dbReference type="AlphaFoldDB" id="A0AA90P058"/>
<keyword evidence="1" id="KW-1133">Transmembrane helix</keyword>
<evidence type="ECO:0000313" key="2">
    <source>
        <dbReference type="EMBL" id="MDP0588521.1"/>
    </source>
</evidence>
<proteinExistence type="predicted"/>
<dbReference type="CDD" id="cd01324">
    <property type="entry name" value="cbb3_Oxidase_CcoQ"/>
    <property type="match status" value="1"/>
</dbReference>
<name>A0AA90P058_9GAMM</name>
<dbReference type="Pfam" id="PF05545">
    <property type="entry name" value="FixQ"/>
    <property type="match status" value="1"/>
</dbReference>
<protein>
    <submittedName>
        <fullName evidence="2">Cbb3-type cytochrome c oxidase subunit 3</fullName>
    </submittedName>
</protein>
<accession>A0AA90P058</accession>
<keyword evidence="1" id="KW-0472">Membrane</keyword>
<feature type="transmembrane region" description="Helical" evidence="1">
    <location>
        <begin position="6"/>
        <end position="26"/>
    </location>
</feature>
<keyword evidence="3" id="KW-1185">Reference proteome</keyword>
<keyword evidence="1" id="KW-0812">Transmembrane</keyword>
<organism evidence="2 3">
    <name type="scientific">Candidatus Endonucleibacter bathymodioli</name>
    <dbReference type="NCBI Taxonomy" id="539814"/>
    <lineage>
        <taxon>Bacteria</taxon>
        <taxon>Pseudomonadati</taxon>
        <taxon>Pseudomonadota</taxon>
        <taxon>Gammaproteobacteria</taxon>
        <taxon>Oceanospirillales</taxon>
        <taxon>Endozoicomonadaceae</taxon>
        <taxon>Candidatus Endonucleibacter</taxon>
    </lineage>
</organism>
<reference evidence="2 3" key="1">
    <citation type="journal article" date="2023" name="bioRxiv">
        <title>An intranuclear bacterial parasite of deep-sea mussels expresses apoptosis inhibitors acquired from its host.</title>
        <authorList>
            <person name="Gonzalez Porras M.A."/>
            <person name="Assie A."/>
            <person name="Tietjen M."/>
            <person name="Violette M."/>
            <person name="Kleiner M."/>
            <person name="Gruber-Vodicka H."/>
            <person name="Dubilier N."/>
            <person name="Leisch N."/>
        </authorList>
    </citation>
    <scope>NUCLEOTIDE SEQUENCE [LARGE SCALE GENOMIC DNA]</scope>
    <source>
        <strain evidence="2">IAP13</strain>
    </source>
</reference>
<comment type="caution">
    <text evidence="2">The sequence shown here is derived from an EMBL/GenBank/DDBJ whole genome shotgun (WGS) entry which is preliminary data.</text>
</comment>
<dbReference type="Proteomes" id="UP001178148">
    <property type="component" value="Unassembled WGS sequence"/>
</dbReference>
<dbReference type="InterPro" id="IPR008621">
    <property type="entry name" value="Cbb3-typ_cyt_oxidase_comp"/>
</dbReference>
<evidence type="ECO:0000256" key="1">
    <source>
        <dbReference type="SAM" id="Phobius"/>
    </source>
</evidence>
<sequence>MDINTLRGLATLFVTIAFLSIFFWAYSGRRKEDFKEAAALPFAEDDDHEISPIKNDEALLNSANDKNKKEGGTLV</sequence>
<gene>
    <name evidence="2" type="ORF">QS748_04755</name>
</gene>
<dbReference type="EMBL" id="JASXSV010000005">
    <property type="protein sequence ID" value="MDP0588521.1"/>
    <property type="molecule type" value="Genomic_DNA"/>
</dbReference>
<evidence type="ECO:0000313" key="3">
    <source>
        <dbReference type="Proteomes" id="UP001178148"/>
    </source>
</evidence>